<evidence type="ECO:0000256" key="2">
    <source>
        <dbReference type="ARBA" id="ARBA00010072"/>
    </source>
</evidence>
<dbReference type="PANTHER" id="PTHR30614">
    <property type="entry name" value="MEMBRANE COMPONENT OF AMINO ACID ABC TRANSPORTER"/>
    <property type="match status" value="1"/>
</dbReference>
<evidence type="ECO:0000256" key="8">
    <source>
        <dbReference type="ARBA" id="ARBA00023136"/>
    </source>
</evidence>
<dbReference type="PANTHER" id="PTHR30614:SF0">
    <property type="entry name" value="L-CYSTINE TRANSPORT SYSTEM PERMEASE PROTEIN TCYL"/>
    <property type="match status" value="1"/>
</dbReference>
<evidence type="ECO:0000256" key="3">
    <source>
        <dbReference type="ARBA" id="ARBA00022448"/>
    </source>
</evidence>
<dbReference type="CDD" id="cd06261">
    <property type="entry name" value="TM_PBP2"/>
    <property type="match status" value="1"/>
</dbReference>
<gene>
    <name evidence="11" type="ORF">ACFOD6_12835</name>
</gene>
<evidence type="ECO:0000256" key="1">
    <source>
        <dbReference type="ARBA" id="ARBA00004429"/>
    </source>
</evidence>
<proteinExistence type="inferred from homology"/>
<feature type="transmembrane region" description="Helical" evidence="9">
    <location>
        <begin position="260"/>
        <end position="279"/>
    </location>
</feature>
<feature type="domain" description="ABC transmembrane type-1" evidence="10">
    <location>
        <begin position="86"/>
        <end position="283"/>
    </location>
</feature>
<evidence type="ECO:0000256" key="6">
    <source>
        <dbReference type="ARBA" id="ARBA00022970"/>
    </source>
</evidence>
<dbReference type="InterPro" id="IPR000515">
    <property type="entry name" value="MetI-like"/>
</dbReference>
<organism evidence="11 12">
    <name type="scientific">Tabrizicola soli</name>
    <dbReference type="NCBI Taxonomy" id="2185115"/>
    <lineage>
        <taxon>Bacteria</taxon>
        <taxon>Pseudomonadati</taxon>
        <taxon>Pseudomonadota</taxon>
        <taxon>Alphaproteobacteria</taxon>
        <taxon>Rhodobacterales</taxon>
        <taxon>Paracoccaceae</taxon>
        <taxon>Tabrizicola</taxon>
    </lineage>
</organism>
<comment type="similarity">
    <text evidence="2">Belongs to the binding-protein-dependent transport system permease family. HisMQ subfamily.</text>
</comment>
<keyword evidence="6" id="KW-0029">Amino-acid transport</keyword>
<dbReference type="InterPro" id="IPR043429">
    <property type="entry name" value="ArtM/GltK/GlnP/TcyL/YhdX-like"/>
</dbReference>
<evidence type="ECO:0000256" key="4">
    <source>
        <dbReference type="ARBA" id="ARBA00022475"/>
    </source>
</evidence>
<name>A0ABV7DV01_9RHOB</name>
<protein>
    <submittedName>
        <fullName evidence="11">Amino acid ABC transporter permease</fullName>
    </submittedName>
</protein>
<keyword evidence="4" id="KW-1003">Cell membrane</keyword>
<keyword evidence="8 9" id="KW-0472">Membrane</keyword>
<accession>A0ABV7DV01</accession>
<evidence type="ECO:0000259" key="10">
    <source>
        <dbReference type="PROSITE" id="PS50928"/>
    </source>
</evidence>
<feature type="transmembrane region" description="Helical" evidence="9">
    <location>
        <begin position="158"/>
        <end position="176"/>
    </location>
</feature>
<feature type="transmembrane region" description="Helical" evidence="9">
    <location>
        <begin position="225"/>
        <end position="248"/>
    </location>
</feature>
<feature type="transmembrane region" description="Helical" evidence="9">
    <location>
        <begin position="85"/>
        <end position="112"/>
    </location>
</feature>
<dbReference type="InterPro" id="IPR010065">
    <property type="entry name" value="AA_ABC_transptr_permease_3TM"/>
</dbReference>
<dbReference type="EMBL" id="JBHRSM010000023">
    <property type="protein sequence ID" value="MFC3086931.1"/>
    <property type="molecule type" value="Genomic_DNA"/>
</dbReference>
<evidence type="ECO:0000256" key="7">
    <source>
        <dbReference type="ARBA" id="ARBA00022989"/>
    </source>
</evidence>
<dbReference type="Gene3D" id="1.10.3720.10">
    <property type="entry name" value="MetI-like"/>
    <property type="match status" value="1"/>
</dbReference>
<comment type="caution">
    <text evidence="11">The sequence shown here is derived from an EMBL/GenBank/DDBJ whole genome shotgun (WGS) entry which is preliminary data.</text>
</comment>
<feature type="transmembrane region" description="Helical" evidence="9">
    <location>
        <begin position="44"/>
        <end position="65"/>
    </location>
</feature>
<keyword evidence="5 9" id="KW-0812">Transmembrane</keyword>
<feature type="transmembrane region" description="Helical" evidence="9">
    <location>
        <begin position="133"/>
        <end position="152"/>
    </location>
</feature>
<evidence type="ECO:0000256" key="9">
    <source>
        <dbReference type="RuleBase" id="RU363032"/>
    </source>
</evidence>
<keyword evidence="3 9" id="KW-0813">Transport</keyword>
<dbReference type="Proteomes" id="UP001595445">
    <property type="component" value="Unassembled WGS sequence"/>
</dbReference>
<dbReference type="NCBIfam" id="TIGR01726">
    <property type="entry name" value="HEQRo_perm_3TM"/>
    <property type="match status" value="1"/>
</dbReference>
<reference evidence="12" key="1">
    <citation type="journal article" date="2019" name="Int. J. Syst. Evol. Microbiol.">
        <title>The Global Catalogue of Microorganisms (GCM) 10K type strain sequencing project: providing services to taxonomists for standard genome sequencing and annotation.</title>
        <authorList>
            <consortium name="The Broad Institute Genomics Platform"/>
            <consortium name="The Broad Institute Genome Sequencing Center for Infectious Disease"/>
            <person name="Wu L."/>
            <person name="Ma J."/>
        </authorList>
    </citation>
    <scope>NUCLEOTIDE SEQUENCE [LARGE SCALE GENOMIC DNA]</scope>
    <source>
        <strain evidence="12">KCTC 62102</strain>
    </source>
</reference>
<dbReference type="InterPro" id="IPR035906">
    <property type="entry name" value="MetI-like_sf"/>
</dbReference>
<dbReference type="PROSITE" id="PS50928">
    <property type="entry name" value="ABC_TM1"/>
    <property type="match status" value="1"/>
</dbReference>
<evidence type="ECO:0000256" key="5">
    <source>
        <dbReference type="ARBA" id="ARBA00022692"/>
    </source>
</evidence>
<keyword evidence="12" id="KW-1185">Reference proteome</keyword>
<sequence>MTELLHPRPADPAMPAIKGHLPVLLPVRPPRPVTAAELFTPGTALLLLVLLAWFSVGPVVAQAAGETRTPVALLLLKWTPVLAEGFAFNILISILSMLAGTVLGVGLGVLQVSPNRLLARLAWVVTQFFRNSPWLVLLFYCILLIPFELEILGTTVPFPGWIKAVIGLSLPVMAYMSEFMRGAIQSIPSGQWESAASLGFTRRQTMIEVILPQTVTRVLPSWMNLYAVLTMATPIVSIVGVNEVMALTRAALSSESRTDLLIPMYLYILGWFFLYCYPISRLTRRLERKYAVKL</sequence>
<dbReference type="Pfam" id="PF00528">
    <property type="entry name" value="BPD_transp_1"/>
    <property type="match status" value="1"/>
</dbReference>
<dbReference type="SUPFAM" id="SSF161098">
    <property type="entry name" value="MetI-like"/>
    <property type="match status" value="1"/>
</dbReference>
<keyword evidence="7 9" id="KW-1133">Transmembrane helix</keyword>
<evidence type="ECO:0000313" key="11">
    <source>
        <dbReference type="EMBL" id="MFC3086931.1"/>
    </source>
</evidence>
<comment type="subcellular location">
    <subcellularLocation>
        <location evidence="1">Cell inner membrane</location>
        <topology evidence="1">Multi-pass membrane protein</topology>
    </subcellularLocation>
    <subcellularLocation>
        <location evidence="9">Cell membrane</location>
        <topology evidence="9">Multi-pass membrane protein</topology>
    </subcellularLocation>
</comment>
<dbReference type="RefSeq" id="WP_242070105.1">
    <property type="nucleotide sequence ID" value="NZ_JAEACP010000006.1"/>
</dbReference>
<evidence type="ECO:0000313" key="12">
    <source>
        <dbReference type="Proteomes" id="UP001595445"/>
    </source>
</evidence>